<evidence type="ECO:0000259" key="2">
    <source>
        <dbReference type="SMART" id="SM00834"/>
    </source>
</evidence>
<organism evidence="3 4">
    <name type="scientific">Actinomadura geliboluensis</name>
    <dbReference type="NCBI Taxonomy" id="882440"/>
    <lineage>
        <taxon>Bacteria</taxon>
        <taxon>Bacillati</taxon>
        <taxon>Actinomycetota</taxon>
        <taxon>Actinomycetes</taxon>
        <taxon>Streptosporangiales</taxon>
        <taxon>Thermomonosporaceae</taxon>
        <taxon>Actinomadura</taxon>
    </lineage>
</organism>
<dbReference type="InterPro" id="IPR013429">
    <property type="entry name" value="Regulatory_FmdB_Zinc_ribbon"/>
</dbReference>
<dbReference type="PANTHER" id="PTHR34404">
    <property type="entry name" value="REGULATORY PROTEIN, FMDB FAMILY"/>
    <property type="match status" value="1"/>
</dbReference>
<keyword evidence="4" id="KW-1185">Reference proteome</keyword>
<feature type="compositionally biased region" description="Low complexity" evidence="1">
    <location>
        <begin position="60"/>
        <end position="77"/>
    </location>
</feature>
<dbReference type="SMART" id="SM00834">
    <property type="entry name" value="CxxC_CXXC_SSSS"/>
    <property type="match status" value="1"/>
</dbReference>
<reference evidence="3 4" key="1">
    <citation type="submission" date="2019-05" db="EMBL/GenBank/DDBJ databases">
        <title>Draft genome sequence of Actinomadura geliboluensis A8036.</title>
        <authorList>
            <person name="Saricaoglu S."/>
            <person name="Isik K."/>
        </authorList>
    </citation>
    <scope>NUCLEOTIDE SEQUENCE [LARGE SCALE GENOMIC DNA]</scope>
    <source>
        <strain evidence="3 4">A8036</strain>
    </source>
</reference>
<gene>
    <name evidence="3" type="ORF">ETD96_42045</name>
</gene>
<feature type="region of interest" description="Disordered" evidence="1">
    <location>
        <begin position="51"/>
        <end position="123"/>
    </location>
</feature>
<dbReference type="OrthoDB" id="9813321at2"/>
<dbReference type="PANTHER" id="PTHR34404:SF2">
    <property type="entry name" value="CONSERVED SERINE RICH PROTEIN"/>
    <property type="match status" value="1"/>
</dbReference>
<comment type="caution">
    <text evidence="3">The sequence shown here is derived from an EMBL/GenBank/DDBJ whole genome shotgun (WGS) entry which is preliminary data.</text>
</comment>
<protein>
    <submittedName>
        <fullName evidence="3">FmdB family transcriptional regulator</fullName>
    </submittedName>
</protein>
<dbReference type="RefSeq" id="WP_138642062.1">
    <property type="nucleotide sequence ID" value="NZ_JASWDG010000092.1"/>
</dbReference>
<evidence type="ECO:0000256" key="1">
    <source>
        <dbReference type="SAM" id="MobiDB-lite"/>
    </source>
</evidence>
<evidence type="ECO:0000313" key="3">
    <source>
        <dbReference type="EMBL" id="TMR25988.1"/>
    </source>
</evidence>
<sequence length="123" mass="11876">MPTYQYVCTECGEPLEVVQKFSDDALTECPACTGKLRKVFSAAGIIFKGSGFYRTDSRGSGKSSSTAGSSSSASSNGSSGGSANGSSGDSGSAGSSSSSSGASASSGGDSSSSSKSSSSEKVA</sequence>
<dbReference type="Pfam" id="PF09723">
    <property type="entry name" value="Zn_ribbon_8"/>
    <property type="match status" value="1"/>
</dbReference>
<evidence type="ECO:0000313" key="4">
    <source>
        <dbReference type="Proteomes" id="UP000305238"/>
    </source>
</evidence>
<feature type="compositionally biased region" description="Low complexity" evidence="1">
    <location>
        <begin position="84"/>
        <end position="123"/>
    </location>
</feature>
<name>A0A5S4FZ57_9ACTN</name>
<dbReference type="NCBIfam" id="TIGR02605">
    <property type="entry name" value="CxxC_CxxC_SSSS"/>
    <property type="match status" value="1"/>
</dbReference>
<dbReference type="AlphaFoldDB" id="A0A5S4FZ57"/>
<dbReference type="EMBL" id="VCKZ01000595">
    <property type="protein sequence ID" value="TMR25988.1"/>
    <property type="molecule type" value="Genomic_DNA"/>
</dbReference>
<dbReference type="Proteomes" id="UP000305238">
    <property type="component" value="Unassembled WGS sequence"/>
</dbReference>
<proteinExistence type="predicted"/>
<feature type="domain" description="Putative regulatory protein FmdB zinc ribbon" evidence="2">
    <location>
        <begin position="1"/>
        <end position="41"/>
    </location>
</feature>
<accession>A0A5S4FZ57</accession>